<evidence type="ECO:0000313" key="4">
    <source>
        <dbReference type="Proteomes" id="UP000738359"/>
    </source>
</evidence>
<sequence length="109" mass="12596">MDKFKELVVLHDFLGVIVKDEVSAKDQEAISFNNHITLLESQLEKAESGGSESDKKLRELELKAEDLERKVNTLERDNETLETKLEDTTLEHHKIKDELEETLKAMNEM</sequence>
<dbReference type="Gene3D" id="1.20.5.170">
    <property type="match status" value="1"/>
</dbReference>
<evidence type="ECO:0000256" key="1">
    <source>
        <dbReference type="ARBA" id="ARBA00023054"/>
    </source>
</evidence>
<evidence type="ECO:0000313" key="3">
    <source>
        <dbReference type="EMBL" id="KAF9955422.1"/>
    </source>
</evidence>
<reference evidence="3" key="1">
    <citation type="journal article" date="2020" name="Fungal Divers.">
        <title>Resolving the Mortierellaceae phylogeny through synthesis of multi-gene phylogenetics and phylogenomics.</title>
        <authorList>
            <person name="Vandepol N."/>
            <person name="Liber J."/>
            <person name="Desiro A."/>
            <person name="Na H."/>
            <person name="Kennedy M."/>
            <person name="Barry K."/>
            <person name="Grigoriev I.V."/>
            <person name="Miller A.N."/>
            <person name="O'Donnell K."/>
            <person name="Stajich J.E."/>
            <person name="Bonito G."/>
        </authorList>
    </citation>
    <scope>NUCLEOTIDE SEQUENCE</scope>
    <source>
        <strain evidence="3">CK1249</strain>
    </source>
</reference>
<comment type="caution">
    <text evidence="3">The sequence shown here is derived from an EMBL/GenBank/DDBJ whole genome shotgun (WGS) entry which is preliminary data.</text>
</comment>
<dbReference type="InterPro" id="IPR000533">
    <property type="entry name" value="Tropomyosin"/>
</dbReference>
<protein>
    <submittedName>
        <fullName evidence="3">Uncharacterized protein</fullName>
    </submittedName>
</protein>
<feature type="coiled-coil region" evidence="2">
    <location>
        <begin position="50"/>
        <end position="98"/>
    </location>
</feature>
<accession>A0A9P6LZX6</accession>
<dbReference type="Pfam" id="PF00261">
    <property type="entry name" value="Tropomyosin"/>
    <property type="match status" value="1"/>
</dbReference>
<dbReference type="OrthoDB" id="128924at2759"/>
<keyword evidence="4" id="KW-1185">Reference proteome</keyword>
<evidence type="ECO:0000256" key="2">
    <source>
        <dbReference type="SAM" id="Coils"/>
    </source>
</evidence>
<organism evidence="3 4">
    <name type="scientific">Mortierella alpina</name>
    <name type="common">Oleaginous fungus</name>
    <name type="synonym">Mortierella renispora</name>
    <dbReference type="NCBI Taxonomy" id="64518"/>
    <lineage>
        <taxon>Eukaryota</taxon>
        <taxon>Fungi</taxon>
        <taxon>Fungi incertae sedis</taxon>
        <taxon>Mucoromycota</taxon>
        <taxon>Mortierellomycotina</taxon>
        <taxon>Mortierellomycetes</taxon>
        <taxon>Mortierellales</taxon>
        <taxon>Mortierellaceae</taxon>
        <taxon>Mortierella</taxon>
    </lineage>
</organism>
<keyword evidence="1 2" id="KW-0175">Coiled coil</keyword>
<dbReference type="SUPFAM" id="SSF57997">
    <property type="entry name" value="Tropomyosin"/>
    <property type="match status" value="1"/>
</dbReference>
<gene>
    <name evidence="3" type="ORF">BGZ70_010248</name>
</gene>
<name>A0A9P6LZX6_MORAP</name>
<proteinExistence type="predicted"/>
<dbReference type="AlphaFoldDB" id="A0A9P6LZX6"/>
<dbReference type="Proteomes" id="UP000738359">
    <property type="component" value="Unassembled WGS sequence"/>
</dbReference>
<dbReference type="EMBL" id="JAAAHY010000905">
    <property type="protein sequence ID" value="KAF9955422.1"/>
    <property type="molecule type" value="Genomic_DNA"/>
</dbReference>